<gene>
    <name evidence="9" type="ORF">Bccel_3681</name>
</gene>
<protein>
    <submittedName>
        <fullName evidence="9">Molybdenum cofactor synthesis domain containing protein</fullName>
    </submittedName>
</protein>
<dbReference type="InterPro" id="IPR058240">
    <property type="entry name" value="rSAM_sf"/>
</dbReference>
<dbReference type="PANTHER" id="PTHR22960">
    <property type="entry name" value="MOLYBDOPTERIN COFACTOR SYNTHESIS PROTEIN A"/>
    <property type="match status" value="1"/>
</dbReference>
<dbReference type="GO" id="GO:0005525">
    <property type="term" value="F:GTP binding"/>
    <property type="evidence" value="ECO:0007669"/>
    <property type="project" value="UniProtKB-KW"/>
</dbReference>
<dbReference type="PROSITE" id="PS51918">
    <property type="entry name" value="RADICAL_SAM"/>
    <property type="match status" value="1"/>
</dbReference>
<evidence type="ECO:0000256" key="2">
    <source>
        <dbReference type="ARBA" id="ARBA00022723"/>
    </source>
</evidence>
<dbReference type="SUPFAM" id="SSF102114">
    <property type="entry name" value="Radical SAM enzymes"/>
    <property type="match status" value="1"/>
</dbReference>
<keyword evidence="10" id="KW-1185">Reference proteome</keyword>
<evidence type="ECO:0000256" key="6">
    <source>
        <dbReference type="ARBA" id="ARBA00023134"/>
    </source>
</evidence>
<dbReference type="Pfam" id="PF04055">
    <property type="entry name" value="Radical_SAM"/>
    <property type="match status" value="1"/>
</dbReference>
<dbReference type="InterPro" id="IPR010505">
    <property type="entry name" value="MoaA_twitch"/>
</dbReference>
<keyword evidence="6" id="KW-0342">GTP-binding</keyword>
<dbReference type="PATRIC" id="fig|398512.5.peg.3857"/>
<dbReference type="GO" id="GO:0051539">
    <property type="term" value="F:4 iron, 4 sulfur cluster binding"/>
    <property type="evidence" value="ECO:0007669"/>
    <property type="project" value="UniProtKB-KW"/>
</dbReference>
<evidence type="ECO:0000313" key="10">
    <source>
        <dbReference type="Proteomes" id="UP000036923"/>
    </source>
</evidence>
<keyword evidence="2" id="KW-0479">Metal-binding</keyword>
<keyword evidence="3" id="KW-0547">Nucleotide-binding</keyword>
<keyword evidence="4" id="KW-0408">Iron</keyword>
<evidence type="ECO:0000256" key="4">
    <source>
        <dbReference type="ARBA" id="ARBA00023004"/>
    </source>
</evidence>
<organism evidence="9 10">
    <name type="scientific">Pseudobacteroides cellulosolvens ATCC 35603 = DSM 2933</name>
    <dbReference type="NCBI Taxonomy" id="398512"/>
    <lineage>
        <taxon>Bacteria</taxon>
        <taxon>Bacillati</taxon>
        <taxon>Bacillota</taxon>
        <taxon>Clostridia</taxon>
        <taxon>Eubacteriales</taxon>
        <taxon>Oscillospiraceae</taxon>
        <taxon>Pseudobacteroides</taxon>
    </lineage>
</organism>
<name>A0A0L6JSL1_9FIRM</name>
<sequence>MRITGGEPLIRPDINEIIERVAKIPGIIDLSMTTNGVNLASKANDLKKSGLHRVNISLDTLNPERFMKITGVSGLHNVLEGIDEAINVDLKPIKINTVLIKGINDDEIEDFFLLTKDRPIEVRFIELMPIGKFGESNMDKIVYNSGIIDSYKELVKLQNRDESLPARYYKMPGFRGKIGFISPMSHKFCGNCNRIRLTCDGKIKLCLGDNDEYDLLKVLREEPIKLNEFIREVISKKPRGHNFSENFNSQRSMNNIGG</sequence>
<keyword evidence="7" id="KW-0501">Molybdenum cofactor biosynthesis</keyword>
<dbReference type="GO" id="GO:0006777">
    <property type="term" value="P:Mo-molybdopterin cofactor biosynthetic process"/>
    <property type="evidence" value="ECO:0007669"/>
    <property type="project" value="UniProtKB-KW"/>
</dbReference>
<dbReference type="AlphaFoldDB" id="A0A0L6JSL1"/>
<dbReference type="GO" id="GO:0061798">
    <property type="term" value="F:GTP 3',8'-cyclase activity"/>
    <property type="evidence" value="ECO:0007669"/>
    <property type="project" value="TreeGrafter"/>
</dbReference>
<dbReference type="Gene3D" id="3.20.20.70">
    <property type="entry name" value="Aldolase class I"/>
    <property type="match status" value="1"/>
</dbReference>
<dbReference type="PANTHER" id="PTHR22960:SF0">
    <property type="entry name" value="MOLYBDENUM COFACTOR BIOSYNTHESIS PROTEIN 1"/>
    <property type="match status" value="1"/>
</dbReference>
<comment type="caution">
    <text evidence="9">The sequence shown here is derived from an EMBL/GenBank/DDBJ whole genome shotgun (WGS) entry which is preliminary data.</text>
</comment>
<reference evidence="10" key="1">
    <citation type="submission" date="2015-07" db="EMBL/GenBank/DDBJ databases">
        <title>Near-Complete Genome Sequence of the Cellulolytic Bacterium Bacteroides (Pseudobacteroides) cellulosolvens ATCC 35603.</title>
        <authorList>
            <person name="Dassa B."/>
            <person name="Utturkar S.M."/>
            <person name="Klingeman D.M."/>
            <person name="Hurt R.A."/>
            <person name="Keller M."/>
            <person name="Xu J."/>
            <person name="Reddy Y.H.K."/>
            <person name="Borovok I."/>
            <person name="Grinberg I.R."/>
            <person name="Lamed R."/>
            <person name="Zhivin O."/>
            <person name="Bayer E.A."/>
            <person name="Brown S.D."/>
        </authorList>
    </citation>
    <scope>NUCLEOTIDE SEQUENCE [LARGE SCALE GENOMIC DNA]</scope>
    <source>
        <strain evidence="10">DSM 2933</strain>
    </source>
</reference>
<dbReference type="CDD" id="cd21117">
    <property type="entry name" value="Twitch_MoaA"/>
    <property type="match status" value="1"/>
</dbReference>
<dbReference type="Pfam" id="PF06463">
    <property type="entry name" value="Mob_synth_C"/>
    <property type="match status" value="1"/>
</dbReference>
<keyword evidence="1" id="KW-0949">S-adenosyl-L-methionine</keyword>
<evidence type="ECO:0000256" key="1">
    <source>
        <dbReference type="ARBA" id="ARBA00022691"/>
    </source>
</evidence>
<dbReference type="InterPro" id="IPR013785">
    <property type="entry name" value="Aldolase_TIM"/>
</dbReference>
<accession>A0A0L6JSL1</accession>
<dbReference type="GO" id="GO:0046872">
    <property type="term" value="F:metal ion binding"/>
    <property type="evidence" value="ECO:0007669"/>
    <property type="project" value="UniProtKB-KW"/>
</dbReference>
<dbReference type="CDD" id="cd01335">
    <property type="entry name" value="Radical_SAM"/>
    <property type="match status" value="1"/>
</dbReference>
<dbReference type="GO" id="GO:0061799">
    <property type="term" value="F:cyclic pyranopterin monophosphate synthase activity"/>
    <property type="evidence" value="ECO:0007669"/>
    <property type="project" value="TreeGrafter"/>
</dbReference>
<dbReference type="STRING" id="398512.Bccel_3681"/>
<dbReference type="eggNOG" id="COG2896">
    <property type="taxonomic scope" value="Bacteria"/>
</dbReference>
<evidence type="ECO:0000256" key="5">
    <source>
        <dbReference type="ARBA" id="ARBA00023014"/>
    </source>
</evidence>
<evidence type="ECO:0000256" key="7">
    <source>
        <dbReference type="ARBA" id="ARBA00023150"/>
    </source>
</evidence>
<evidence type="ECO:0000259" key="8">
    <source>
        <dbReference type="PROSITE" id="PS51918"/>
    </source>
</evidence>
<evidence type="ECO:0000256" key="3">
    <source>
        <dbReference type="ARBA" id="ARBA00022741"/>
    </source>
</evidence>
<proteinExistence type="predicted"/>
<dbReference type="InterPro" id="IPR007197">
    <property type="entry name" value="rSAM"/>
</dbReference>
<feature type="domain" description="Radical SAM core" evidence="8">
    <location>
        <begin position="1"/>
        <end position="175"/>
    </location>
</feature>
<keyword evidence="5" id="KW-0411">Iron-sulfur</keyword>
<dbReference type="InterPro" id="IPR050105">
    <property type="entry name" value="MoCo_biosynth_MoaA/MoaC"/>
</dbReference>
<evidence type="ECO:0000313" key="9">
    <source>
        <dbReference type="EMBL" id="KNY28407.1"/>
    </source>
</evidence>
<dbReference type="EMBL" id="LGTC01000001">
    <property type="protein sequence ID" value="KNY28407.1"/>
    <property type="molecule type" value="Genomic_DNA"/>
</dbReference>
<dbReference type="Proteomes" id="UP000036923">
    <property type="component" value="Unassembled WGS sequence"/>
</dbReference>